<name>A0A149PXY0_9BURK</name>
<dbReference type="STRING" id="1399968.CI15_06360"/>
<evidence type="ECO:0008006" key="3">
    <source>
        <dbReference type="Google" id="ProtNLM"/>
    </source>
</evidence>
<dbReference type="Gene3D" id="3.60.40.10">
    <property type="entry name" value="PPM-type phosphatase domain"/>
    <property type="match status" value="1"/>
</dbReference>
<dbReference type="SUPFAM" id="SSF81606">
    <property type="entry name" value="PP2C-like"/>
    <property type="match status" value="1"/>
</dbReference>
<dbReference type="Proteomes" id="UP000075613">
    <property type="component" value="Unassembled WGS sequence"/>
</dbReference>
<sequence>MLGINFKASVPKSLSEQDANEDAASFDLERGIVAISDGASESFDSRAWARLLVARFIQQPAVNAEWVSAARLSYEVDWDFETMSWSQQAAFDRGSFATLLGAEWHEHSRALEVFAVGDSLAVHLDASGAWESHPYRRAEQFDERPRLLSTKAEANAFVRSSTFYTESCAVWELTEGSLVFLMTDALGQWLLTEPESFNARCQLLLSANTEPAFTEFVLEQRRLGAMRIDDTTLMVLSIDNGAPSE</sequence>
<protein>
    <recommendedName>
        <fullName evidence="3">Protein phosphatase 2C domain-containing protein</fullName>
    </recommendedName>
</protein>
<reference evidence="1 2" key="1">
    <citation type="journal article" date="2015" name="Int. J. Syst. Evol. Microbiol.">
        <title>Burkholderia monticola sp. nov., isolated from mountain soil.</title>
        <authorList>
            <person name="Baek I."/>
            <person name="Seo B."/>
            <person name="Lee I."/>
            <person name="Yi H."/>
            <person name="Chun J."/>
        </authorList>
    </citation>
    <scope>NUCLEOTIDE SEQUENCE [LARGE SCALE GENOMIC DNA]</scope>
    <source>
        <strain evidence="1 2">JC2948</strain>
    </source>
</reference>
<dbReference type="RefSeq" id="WP_062125337.1">
    <property type="nucleotide sequence ID" value="NZ_LRBG01000004.1"/>
</dbReference>
<comment type="caution">
    <text evidence="1">The sequence shown here is derived from an EMBL/GenBank/DDBJ whole genome shotgun (WGS) entry which is preliminary data.</text>
</comment>
<dbReference type="InterPro" id="IPR036457">
    <property type="entry name" value="PPM-type-like_dom_sf"/>
</dbReference>
<evidence type="ECO:0000313" key="2">
    <source>
        <dbReference type="Proteomes" id="UP000075613"/>
    </source>
</evidence>
<proteinExistence type="predicted"/>
<accession>A0A149PXY0</accession>
<evidence type="ECO:0000313" key="1">
    <source>
        <dbReference type="EMBL" id="KXU89806.1"/>
    </source>
</evidence>
<keyword evidence="2" id="KW-1185">Reference proteome</keyword>
<dbReference type="OrthoDB" id="6002717at2"/>
<organism evidence="1 2">
    <name type="scientific">Paraburkholderia monticola</name>
    <dbReference type="NCBI Taxonomy" id="1399968"/>
    <lineage>
        <taxon>Bacteria</taxon>
        <taxon>Pseudomonadati</taxon>
        <taxon>Pseudomonadota</taxon>
        <taxon>Betaproteobacteria</taxon>
        <taxon>Burkholderiales</taxon>
        <taxon>Burkholderiaceae</taxon>
        <taxon>Paraburkholderia</taxon>
    </lineage>
</organism>
<dbReference type="EMBL" id="LRBG01000004">
    <property type="protein sequence ID" value="KXU89806.1"/>
    <property type="molecule type" value="Genomic_DNA"/>
</dbReference>
<gene>
    <name evidence="1" type="ORF">CI15_06360</name>
</gene>
<dbReference type="AlphaFoldDB" id="A0A149PXY0"/>